<dbReference type="EMBL" id="JACHIW010000001">
    <property type="protein sequence ID" value="MBB5156742.1"/>
    <property type="molecule type" value="Genomic_DNA"/>
</dbReference>
<dbReference type="AlphaFoldDB" id="A0A840Q2J6"/>
<evidence type="ECO:0000313" key="2">
    <source>
        <dbReference type="Proteomes" id="UP000584374"/>
    </source>
</evidence>
<comment type="caution">
    <text evidence="1">The sequence shown here is derived from an EMBL/GenBank/DDBJ whole genome shotgun (WGS) entry which is preliminary data.</text>
</comment>
<organism evidence="1 2">
    <name type="scientific">Saccharopolyspora phatthalungensis</name>
    <dbReference type="NCBI Taxonomy" id="664693"/>
    <lineage>
        <taxon>Bacteria</taxon>
        <taxon>Bacillati</taxon>
        <taxon>Actinomycetota</taxon>
        <taxon>Actinomycetes</taxon>
        <taxon>Pseudonocardiales</taxon>
        <taxon>Pseudonocardiaceae</taxon>
        <taxon>Saccharopolyspora</taxon>
    </lineage>
</organism>
<sequence length="70" mass="7351">MIVVTGIGADHEGWRARRRRALPDGSASRIVGVVAVHWIACLSLDEVCGSAVRNGGVRDGSGPKRQRTGG</sequence>
<accession>A0A840Q2J6</accession>
<proteinExistence type="predicted"/>
<gene>
    <name evidence="1" type="ORF">BJ970_004276</name>
</gene>
<protein>
    <submittedName>
        <fullName evidence="1">Uncharacterized protein</fullName>
    </submittedName>
</protein>
<reference evidence="1 2" key="1">
    <citation type="submission" date="2020-08" db="EMBL/GenBank/DDBJ databases">
        <title>Sequencing the genomes of 1000 actinobacteria strains.</title>
        <authorList>
            <person name="Klenk H.-P."/>
        </authorList>
    </citation>
    <scope>NUCLEOTIDE SEQUENCE [LARGE SCALE GENOMIC DNA]</scope>
    <source>
        <strain evidence="1 2">DSM 45584</strain>
    </source>
</reference>
<keyword evidence="2" id="KW-1185">Reference proteome</keyword>
<dbReference type="Proteomes" id="UP000584374">
    <property type="component" value="Unassembled WGS sequence"/>
</dbReference>
<evidence type="ECO:0000313" key="1">
    <source>
        <dbReference type="EMBL" id="MBB5156742.1"/>
    </source>
</evidence>
<name>A0A840Q2J6_9PSEU</name>